<proteinExistence type="predicted"/>
<accession>A0A0E9R9T2</accession>
<reference evidence="1" key="1">
    <citation type="submission" date="2014-11" db="EMBL/GenBank/DDBJ databases">
        <authorList>
            <person name="Amaro Gonzalez C."/>
        </authorList>
    </citation>
    <scope>NUCLEOTIDE SEQUENCE</scope>
</reference>
<name>A0A0E9R9T2_ANGAN</name>
<evidence type="ECO:0000313" key="1">
    <source>
        <dbReference type="EMBL" id="JAH25901.1"/>
    </source>
</evidence>
<protein>
    <submittedName>
        <fullName evidence="1">Uncharacterized protein</fullName>
    </submittedName>
</protein>
<dbReference type="AlphaFoldDB" id="A0A0E9R9T2"/>
<sequence>MASALGCSLWKGFSQWPPALFYFST</sequence>
<organism evidence="1">
    <name type="scientific">Anguilla anguilla</name>
    <name type="common">European freshwater eel</name>
    <name type="synonym">Muraena anguilla</name>
    <dbReference type="NCBI Taxonomy" id="7936"/>
    <lineage>
        <taxon>Eukaryota</taxon>
        <taxon>Metazoa</taxon>
        <taxon>Chordata</taxon>
        <taxon>Craniata</taxon>
        <taxon>Vertebrata</taxon>
        <taxon>Euteleostomi</taxon>
        <taxon>Actinopterygii</taxon>
        <taxon>Neopterygii</taxon>
        <taxon>Teleostei</taxon>
        <taxon>Anguilliformes</taxon>
        <taxon>Anguillidae</taxon>
        <taxon>Anguilla</taxon>
    </lineage>
</organism>
<dbReference type="EMBL" id="GBXM01082676">
    <property type="protein sequence ID" value="JAH25901.1"/>
    <property type="molecule type" value="Transcribed_RNA"/>
</dbReference>
<reference evidence="1" key="2">
    <citation type="journal article" date="2015" name="Fish Shellfish Immunol.">
        <title>Early steps in the European eel (Anguilla anguilla)-Vibrio vulnificus interaction in the gills: Role of the RtxA13 toxin.</title>
        <authorList>
            <person name="Callol A."/>
            <person name="Pajuelo D."/>
            <person name="Ebbesson L."/>
            <person name="Teles M."/>
            <person name="MacKenzie S."/>
            <person name="Amaro C."/>
        </authorList>
    </citation>
    <scope>NUCLEOTIDE SEQUENCE</scope>
</reference>